<feature type="compositionally biased region" description="Acidic residues" evidence="1">
    <location>
        <begin position="112"/>
        <end position="147"/>
    </location>
</feature>
<dbReference type="EMBL" id="CP109441">
    <property type="protein sequence ID" value="WUV46276.1"/>
    <property type="molecule type" value="Genomic_DNA"/>
</dbReference>
<organism evidence="2 3">
    <name type="scientific">Nocardia vinacea</name>
    <dbReference type="NCBI Taxonomy" id="96468"/>
    <lineage>
        <taxon>Bacteria</taxon>
        <taxon>Bacillati</taxon>
        <taxon>Actinomycetota</taxon>
        <taxon>Actinomycetes</taxon>
        <taxon>Mycobacteriales</taxon>
        <taxon>Nocardiaceae</taxon>
        <taxon>Nocardia</taxon>
    </lineage>
</organism>
<feature type="compositionally biased region" description="Basic residues" evidence="1">
    <location>
        <begin position="152"/>
        <end position="167"/>
    </location>
</feature>
<dbReference type="RefSeq" id="WP_329409894.1">
    <property type="nucleotide sequence ID" value="NZ_CP109441.1"/>
</dbReference>
<sequence length="207" mass="22807">MKGGVRIAIGVGIGYVLGRTRKMRLALALAGAAMARRSEGTPADLLERGTSLLRSSPELTQITDTVKGELIGAVRSAAVTAASHRIDALNARLQQRAMPDPQEDRGDSREPDSDEDELPEDELPEDEPAEEEPAEDDEDEDEDDEDAERTSARPRPRRTRTAVRRTGSRTSDRAPGSAERKAPSTRRRRSRVDTDDADEAPVRRTRR</sequence>
<accession>A0ABZ1YTC1</accession>
<keyword evidence="3" id="KW-1185">Reference proteome</keyword>
<evidence type="ECO:0000256" key="1">
    <source>
        <dbReference type="SAM" id="MobiDB-lite"/>
    </source>
</evidence>
<proteinExistence type="predicted"/>
<reference evidence="2" key="1">
    <citation type="submission" date="2022-10" db="EMBL/GenBank/DDBJ databases">
        <title>The complete genomes of actinobacterial strains from the NBC collection.</title>
        <authorList>
            <person name="Joergensen T.S."/>
            <person name="Alvarez Arevalo M."/>
            <person name="Sterndorff E.B."/>
            <person name="Faurdal D."/>
            <person name="Vuksanovic O."/>
            <person name="Mourched A.-S."/>
            <person name="Charusanti P."/>
            <person name="Shaw S."/>
            <person name="Blin K."/>
            <person name="Weber T."/>
        </authorList>
    </citation>
    <scope>NUCLEOTIDE SEQUENCE</scope>
    <source>
        <strain evidence="2">NBC_01482</strain>
    </source>
</reference>
<name>A0ABZ1YTC1_9NOCA</name>
<evidence type="ECO:0008006" key="4">
    <source>
        <dbReference type="Google" id="ProtNLM"/>
    </source>
</evidence>
<feature type="compositionally biased region" description="Basic and acidic residues" evidence="1">
    <location>
        <begin position="102"/>
        <end position="111"/>
    </location>
</feature>
<evidence type="ECO:0000313" key="2">
    <source>
        <dbReference type="EMBL" id="WUV46276.1"/>
    </source>
</evidence>
<dbReference type="Proteomes" id="UP001432062">
    <property type="component" value="Chromosome"/>
</dbReference>
<feature type="region of interest" description="Disordered" evidence="1">
    <location>
        <begin position="91"/>
        <end position="207"/>
    </location>
</feature>
<protein>
    <recommendedName>
        <fullName evidence="4">DNA primase</fullName>
    </recommendedName>
</protein>
<gene>
    <name evidence="2" type="ORF">OG563_45705</name>
</gene>
<evidence type="ECO:0000313" key="3">
    <source>
        <dbReference type="Proteomes" id="UP001432062"/>
    </source>
</evidence>